<sequence>MNSKTLEILNLLEEKSFKQSEKLISVGLKSKKNEKLYLLLKCLLLSYVNEIKECKQILDEVEIDVYDENIFFILVNIYTNLNNGDKLISLYEQKLKATEELSKNNNIKIVNKAKLDLEKILKNLFEFCLSVSFFKKSSNLSLKLFKNTNESKYLFYNAYLLYLNNSDNNTQVYNLCLNFLKNYKYLNNGKITESFSFFLILFFLNIKMRNFNECIKIIEYAKTNNFFLHPLHYYVYKLYAYFIFQKFQEYINILVDLIKEIPENTDYYILYIDTTIYLLNKDVSFLFVDVFKYYKNELMYLEFFQKSFINAFTKKNKVFPKNIHDFWSSIIGTNNSQDFFNEMIQYVILLYEENKGKNSFENIINKIELDVEFYKKNIIKIYEEHDVKVYIYVLFLFLLKESKNYNLFYSIKNHLSFLRDDMISILIVFIKIILKMLYPCIKNELKYLISLNKDEKEIRKNIKKKIFQYYKQIYNFEKLLYLLYKKDINDSFKRLFNIFIQVTNNINVRDDNVVILLVEMALYLDKYNVCKDEYKCNINYITYIHNASNIDNLNFGSCKNIDDYISKIDDYDNETDENISKYNFENFHNSFANIYEEKCSLKKKVNVKLINRGYYIVALSILKYSYNYRLKMTEKENKKKKKKSTLNNDYINVIVLMIYLNNVIGNFSNFSMLIDKLHIKNIQLITYSPILFIHTYSYSYYNYVDGLLKIILNYYYVQQSNLKNSISKCFQNNSFFKINEIVNSYFLNSSNIIFYFIKLLYIFKKQIEASKGDFHFNLFNSLKNNYIIHNEYTTKFPLKNFNTKINSVKNKNDKTNNVGKGTKATKDMNNVNNIKINENVENSVYNNEIIKDEVNNVENNELHLSYNNDKNSNKSRNINKNNFMQLLQTLNEDIVHDDHSFKAFYSKLMLDNYHFLTIDNQAILIKLSIPSFRFSYYKSFDTFFYNSILYESLSNITDFEFLKDMKVMNPIEANNIYMLKDIKPIYPLIILSNFYNLKGSLYLMNHEHLLNSRNFNDILRCKTIGDYLNNDENNISNEKIKILTNYRINEHEVNFFTSYNTYISFDKDNYLYKNKFIFNHYINNLNLNEFSIISPFNTCLTDLFNYPLLTIYLNSIILNTVMYIFHKSFNFYSLDDSKKKKVMNKVKCSFFYLIYIINYYELIEYECEVSNDAEHLPNKNNEENVFHKIDHNEDKNGELYLCTEMASGEKNMRNREFIFNNEFNNLYYDDYQIMQAVYHNDFYSRGASLYYKCLILILNMYIKILSESDVKELIGKIQLLYNSIYFHLYKDINIFKQILISDKTYQIINLSCVFKQYNYLIHNITIFSLIIQYIYQGRKKISNENNLLIKDLINAIFSILSELNKDLYYLLEILNNYNPLASSILENFEFELINEISSFYKQLILNLYNIINNKLNIIKTYL</sequence>
<feature type="transmembrane region" description="Helical" evidence="1">
    <location>
        <begin position="650"/>
        <end position="672"/>
    </location>
</feature>
<gene>
    <name evidence="2" type="ORF">PRELSG_1122300</name>
</gene>
<dbReference type="EMBL" id="LN835306">
    <property type="protein sequence ID" value="CRH00878.1"/>
    <property type="molecule type" value="Genomic_DNA"/>
</dbReference>
<dbReference type="OrthoDB" id="376829at2759"/>
<keyword evidence="1" id="KW-1133">Transmembrane helix</keyword>
<reference evidence="2 3" key="1">
    <citation type="submission" date="2015-04" db="EMBL/GenBank/DDBJ databases">
        <authorList>
            <consortium name="Pathogen Informatics"/>
        </authorList>
    </citation>
    <scope>NUCLEOTIDE SEQUENCE [LARGE SCALE GENOMIC DNA]</scope>
    <source>
        <strain evidence="2 3">SGS1</strain>
    </source>
</reference>
<organism evidence="2 3">
    <name type="scientific">Plasmodium relictum</name>
    <dbReference type="NCBI Taxonomy" id="85471"/>
    <lineage>
        <taxon>Eukaryota</taxon>
        <taxon>Sar</taxon>
        <taxon>Alveolata</taxon>
        <taxon>Apicomplexa</taxon>
        <taxon>Aconoidasida</taxon>
        <taxon>Haemosporida</taxon>
        <taxon>Plasmodiidae</taxon>
        <taxon>Plasmodium</taxon>
        <taxon>Plasmodium (Haemamoeba)</taxon>
    </lineage>
</organism>
<proteinExistence type="predicted"/>
<dbReference type="VEuPathDB" id="PlasmoDB:PRELSG_1122300"/>
<dbReference type="Proteomes" id="UP000220158">
    <property type="component" value="Chromosome 11"/>
</dbReference>
<keyword evidence="3" id="KW-1185">Reference proteome</keyword>
<evidence type="ECO:0000313" key="3">
    <source>
        <dbReference type="Proteomes" id="UP000220158"/>
    </source>
</evidence>
<evidence type="ECO:0000256" key="1">
    <source>
        <dbReference type="SAM" id="Phobius"/>
    </source>
</evidence>
<accession>A0A1J1H8K2</accession>
<name>A0A1J1H8K2_PLARL</name>
<keyword evidence="1" id="KW-0472">Membrane</keyword>
<dbReference type="GeneID" id="39737002"/>
<feature type="transmembrane region" description="Helical" evidence="1">
    <location>
        <begin position="684"/>
        <end position="701"/>
    </location>
</feature>
<keyword evidence="1" id="KW-0812">Transmembrane</keyword>
<dbReference type="RefSeq" id="XP_028533880.1">
    <property type="nucleotide sequence ID" value="XM_028677497.1"/>
</dbReference>
<evidence type="ECO:0000313" key="2">
    <source>
        <dbReference type="EMBL" id="CRH00878.1"/>
    </source>
</evidence>
<dbReference type="OMA" id="LMYLEFF"/>
<feature type="transmembrane region" description="Helical" evidence="1">
    <location>
        <begin position="745"/>
        <end position="763"/>
    </location>
</feature>
<protein>
    <submittedName>
        <fullName evidence="2">Uncharacterized protein</fullName>
    </submittedName>
</protein>
<feature type="transmembrane region" description="Helical" evidence="1">
    <location>
        <begin position="613"/>
        <end position="630"/>
    </location>
</feature>
<dbReference type="KEGG" id="prel:PRELSG_1122300"/>